<dbReference type="AlphaFoldDB" id="A0AAD6IUX6"/>
<evidence type="ECO:0000313" key="4">
    <source>
        <dbReference type="Proteomes" id="UP001221413"/>
    </source>
</evidence>
<gene>
    <name evidence="3" type="ORF">Dda_6972</name>
</gene>
<evidence type="ECO:0000313" key="3">
    <source>
        <dbReference type="EMBL" id="KAJ6258060.1"/>
    </source>
</evidence>
<feature type="region of interest" description="Disordered" evidence="1">
    <location>
        <begin position="127"/>
        <end position="158"/>
    </location>
</feature>
<reference evidence="3" key="1">
    <citation type="submission" date="2023-01" db="EMBL/GenBank/DDBJ databases">
        <title>The chitinases involved in constricting ring structure development in the nematode-trapping fungus Drechslerella dactyloides.</title>
        <authorList>
            <person name="Wang R."/>
            <person name="Zhang L."/>
            <person name="Tang P."/>
            <person name="Li S."/>
            <person name="Liang L."/>
        </authorList>
    </citation>
    <scope>NUCLEOTIDE SEQUENCE</scope>
    <source>
        <strain evidence="3">YMF1.00031</strain>
    </source>
</reference>
<keyword evidence="2" id="KW-0472">Membrane</keyword>
<keyword evidence="2" id="KW-1133">Transmembrane helix</keyword>
<feature type="transmembrane region" description="Helical" evidence="2">
    <location>
        <begin position="21"/>
        <end position="40"/>
    </location>
</feature>
<comment type="caution">
    <text evidence="3">The sequence shown here is derived from an EMBL/GenBank/DDBJ whole genome shotgun (WGS) entry which is preliminary data.</text>
</comment>
<sequence length="346" mass="38737">MEYLWSEDNDYILKPLMRLRLSLFIMISAFTLARPGTILLSKGRTVPELILCYQDFELYLFELKDGEITFLLVTKFGNHKGQKRNDYRDGNGMLLSRWTIGFRLRSDVDKGVGTNARMGMVWLVKGQRGKEEGEEQFNARGESSPALAPQDGGSTPVRISDDEYEVLSTRWRSLDAERSMLPFYEPEQQACSATQSKPDIGWPDHADAVAVLPEGFSVGVEYLVDQGDQANGRRKYAQYSNLAQSDPDRTYFLLSRIGRRAVIRSEHVRSAPVQQGHAGRNSAGFGIAASAPSPGPQSPAWPSARIQTPPAHARIYGGRREIEWVDFFASLRYTNNDPTAHSTLLG</sequence>
<dbReference type="Proteomes" id="UP001221413">
    <property type="component" value="Unassembled WGS sequence"/>
</dbReference>
<evidence type="ECO:0000256" key="2">
    <source>
        <dbReference type="SAM" id="Phobius"/>
    </source>
</evidence>
<organism evidence="3 4">
    <name type="scientific">Drechslerella dactyloides</name>
    <name type="common">Nematode-trapping fungus</name>
    <name type="synonym">Arthrobotrys dactyloides</name>
    <dbReference type="NCBI Taxonomy" id="74499"/>
    <lineage>
        <taxon>Eukaryota</taxon>
        <taxon>Fungi</taxon>
        <taxon>Dikarya</taxon>
        <taxon>Ascomycota</taxon>
        <taxon>Pezizomycotina</taxon>
        <taxon>Orbiliomycetes</taxon>
        <taxon>Orbiliales</taxon>
        <taxon>Orbiliaceae</taxon>
        <taxon>Drechslerella</taxon>
    </lineage>
</organism>
<accession>A0AAD6IUX6</accession>
<keyword evidence="2" id="KW-0812">Transmembrane</keyword>
<evidence type="ECO:0000256" key="1">
    <source>
        <dbReference type="SAM" id="MobiDB-lite"/>
    </source>
</evidence>
<keyword evidence="4" id="KW-1185">Reference proteome</keyword>
<protein>
    <submittedName>
        <fullName evidence="3">Uncharacterized protein</fullName>
    </submittedName>
</protein>
<feature type="compositionally biased region" description="Low complexity" evidence="1">
    <location>
        <begin position="282"/>
        <end position="292"/>
    </location>
</feature>
<dbReference type="EMBL" id="JAQGDS010000009">
    <property type="protein sequence ID" value="KAJ6258060.1"/>
    <property type="molecule type" value="Genomic_DNA"/>
</dbReference>
<name>A0AAD6IUX6_DREDA</name>
<feature type="region of interest" description="Disordered" evidence="1">
    <location>
        <begin position="269"/>
        <end position="305"/>
    </location>
</feature>
<proteinExistence type="predicted"/>